<organism evidence="9 10">
    <name type="scientific">Pristionchus pacificus</name>
    <name type="common">Parasitic nematode worm</name>
    <dbReference type="NCBI Taxonomy" id="54126"/>
    <lineage>
        <taxon>Eukaryota</taxon>
        <taxon>Metazoa</taxon>
        <taxon>Ecdysozoa</taxon>
        <taxon>Nematoda</taxon>
        <taxon>Chromadorea</taxon>
        <taxon>Rhabditida</taxon>
        <taxon>Rhabditina</taxon>
        <taxon>Diplogasteromorpha</taxon>
        <taxon>Diplogasteroidea</taxon>
        <taxon>Neodiplogasteridae</taxon>
        <taxon>Pristionchus</taxon>
    </lineage>
</organism>
<evidence type="ECO:0000256" key="6">
    <source>
        <dbReference type="ARBA" id="ARBA00022833"/>
    </source>
</evidence>
<dbReference type="AlphaFoldDB" id="A0A2A6C4U4"/>
<evidence type="ECO:0000256" key="4">
    <source>
        <dbReference type="ARBA" id="ARBA00022741"/>
    </source>
</evidence>
<evidence type="ECO:0000313" key="9">
    <source>
        <dbReference type="EnsemblMetazoa" id="PPA14937.1"/>
    </source>
</evidence>
<dbReference type="GO" id="GO:0046872">
    <property type="term" value="F:metal ion binding"/>
    <property type="evidence" value="ECO:0007669"/>
    <property type="project" value="UniProtKB-KW"/>
</dbReference>
<comment type="similarity">
    <text evidence="1">Belongs to the ubiquitin-activating E1 family. UBA5 subfamily.</text>
</comment>
<keyword evidence="3" id="KW-0479">Metal-binding</keyword>
<dbReference type="OrthoDB" id="206053at2759"/>
<dbReference type="PANTHER" id="PTHR10953">
    <property type="entry name" value="UBIQUITIN-ACTIVATING ENZYME E1"/>
    <property type="match status" value="1"/>
</dbReference>
<keyword evidence="4" id="KW-0547">Nucleotide-binding</keyword>
<reference evidence="9" key="2">
    <citation type="submission" date="2022-06" db="UniProtKB">
        <authorList>
            <consortium name="EnsemblMetazoa"/>
        </authorList>
    </citation>
    <scope>IDENTIFICATION</scope>
    <source>
        <strain evidence="9">PS312</strain>
    </source>
</reference>
<protein>
    <recommendedName>
        <fullName evidence="2">Ubiquitin-like modifier-activating enzyme 5</fullName>
    </recommendedName>
</protein>
<evidence type="ECO:0000256" key="7">
    <source>
        <dbReference type="ARBA" id="ARBA00022840"/>
    </source>
</evidence>
<gene>
    <name evidence="9" type="primary">WBGene00104491</name>
</gene>
<evidence type="ECO:0000256" key="8">
    <source>
        <dbReference type="SAM" id="MobiDB-lite"/>
    </source>
</evidence>
<dbReference type="GO" id="GO:0005829">
    <property type="term" value="C:cytosol"/>
    <property type="evidence" value="ECO:0000318"/>
    <property type="project" value="GO_Central"/>
</dbReference>
<sequence length="558" mass="63046">MEEKERMRELMSALKRGRRDEVKEILKGIPKEKWPSAQIIPFVVQDFLKKKKAEENAEYLLHAFAFLSNKHEWSGEKRKRIDRIIFYLFVMNTRCMFKKDTVAQKEILELFNELISEYPPGKKVVCLVNRRSLSSVKCSRRRNSYMEWLDQYTSIKEESFYHNASIPRTMSSELAELNNDLIRIREEADRIMDSSSSSSSTSKQPATREKIAKMSAQVVDSNPYSRLMALQKMGVVEDYEAIRKKTVVVVGVGGVGSVVAEMLTRCGVGKLILFDYDKVELANMNRLFYQPHQAGLSKVEAARQTLVHINPDVEIEAHNYNIITVDNYDKFLDRLEHGGLNNDRIDLALSCVDNYEARVVVNKACNDLNLVWMNSGVKENAVAGQIQLMDPGRTACFMCIPPGIVAVEGDEKTLKRDGVCAASLPTTMGIVAGFLVQNTLKYLLKFGKVSEYLGYNALADFFQTEGLKPNPECSERKCIERQKEHLARVAAEGPKVIEVKEEKKEVVHETNEWGIEIGAEDDLVETTPAPSEPKFAEEESAVTSKADVAALMAAMKNM</sequence>
<dbReference type="InterPro" id="IPR045886">
    <property type="entry name" value="ThiF/MoeB/HesA"/>
</dbReference>
<evidence type="ECO:0000256" key="2">
    <source>
        <dbReference type="ARBA" id="ARBA00016279"/>
    </source>
</evidence>
<dbReference type="CDD" id="cd00757">
    <property type="entry name" value="ThiF_MoeB_HesA_family"/>
    <property type="match status" value="1"/>
</dbReference>
<proteinExistence type="inferred from homology"/>
<keyword evidence="10" id="KW-1185">Reference proteome</keyword>
<evidence type="ECO:0000256" key="5">
    <source>
        <dbReference type="ARBA" id="ARBA00022786"/>
    </source>
</evidence>
<accession>A0A8R1UCI2</accession>
<evidence type="ECO:0000256" key="1">
    <source>
        <dbReference type="ARBA" id="ARBA00005339"/>
    </source>
</evidence>
<evidence type="ECO:0000256" key="3">
    <source>
        <dbReference type="ARBA" id="ARBA00022723"/>
    </source>
</evidence>
<dbReference type="GO" id="GO:0005524">
    <property type="term" value="F:ATP binding"/>
    <property type="evidence" value="ECO:0007669"/>
    <property type="project" value="UniProtKB-KW"/>
</dbReference>
<dbReference type="GO" id="GO:0071566">
    <property type="term" value="F:UFM1 activating enzyme activity"/>
    <property type="evidence" value="ECO:0000318"/>
    <property type="project" value="GO_Central"/>
</dbReference>
<dbReference type="EnsemblMetazoa" id="PPA14937.1">
    <property type="protein sequence ID" value="PPA14937.1"/>
    <property type="gene ID" value="WBGene00104491"/>
</dbReference>
<name>A0A2A6C4U4_PRIPA</name>
<dbReference type="GO" id="GO:0071569">
    <property type="term" value="P:protein ufmylation"/>
    <property type="evidence" value="ECO:0000318"/>
    <property type="project" value="GO_Central"/>
</dbReference>
<dbReference type="FunFam" id="3.40.50.720:FF:000531">
    <property type="entry name" value="NAD/FAD dependent dehydrogenase, putative"/>
    <property type="match status" value="1"/>
</dbReference>
<dbReference type="InterPro" id="IPR000594">
    <property type="entry name" value="ThiF_NAD_FAD-bd"/>
</dbReference>
<dbReference type="Gene3D" id="3.40.50.720">
    <property type="entry name" value="NAD(P)-binding Rossmann-like Domain"/>
    <property type="match status" value="1"/>
</dbReference>
<keyword evidence="7" id="KW-0067">ATP-binding</keyword>
<dbReference type="SUPFAM" id="SSF69572">
    <property type="entry name" value="Activating enzymes of the ubiquitin-like proteins"/>
    <property type="match status" value="1"/>
</dbReference>
<keyword evidence="6" id="KW-0862">Zinc</keyword>
<reference evidence="10" key="1">
    <citation type="journal article" date="2008" name="Nat. Genet.">
        <title>The Pristionchus pacificus genome provides a unique perspective on nematode lifestyle and parasitism.</title>
        <authorList>
            <person name="Dieterich C."/>
            <person name="Clifton S.W."/>
            <person name="Schuster L.N."/>
            <person name="Chinwalla A."/>
            <person name="Delehaunty K."/>
            <person name="Dinkelacker I."/>
            <person name="Fulton L."/>
            <person name="Fulton R."/>
            <person name="Godfrey J."/>
            <person name="Minx P."/>
            <person name="Mitreva M."/>
            <person name="Roeseler W."/>
            <person name="Tian H."/>
            <person name="Witte H."/>
            <person name="Yang S.P."/>
            <person name="Wilson R.K."/>
            <person name="Sommer R.J."/>
        </authorList>
    </citation>
    <scope>NUCLEOTIDE SEQUENCE [LARGE SCALE GENOMIC DNA]</scope>
    <source>
        <strain evidence="10">PS312</strain>
    </source>
</reference>
<dbReference type="PANTHER" id="PTHR10953:SF9">
    <property type="entry name" value="UBIQUITIN-LIKE MODIFIER-ACTIVATING ENZYME 5"/>
    <property type="match status" value="1"/>
</dbReference>
<keyword evidence="5" id="KW-0833">Ubl conjugation pathway</keyword>
<feature type="region of interest" description="Disordered" evidence="8">
    <location>
        <begin position="190"/>
        <end position="211"/>
    </location>
</feature>
<dbReference type="Pfam" id="PF00899">
    <property type="entry name" value="ThiF"/>
    <property type="match status" value="1"/>
</dbReference>
<dbReference type="GO" id="GO:0005737">
    <property type="term" value="C:cytoplasm"/>
    <property type="evidence" value="ECO:0000318"/>
    <property type="project" value="GO_Central"/>
</dbReference>
<dbReference type="Proteomes" id="UP000005239">
    <property type="component" value="Unassembled WGS sequence"/>
</dbReference>
<accession>A0A2A6C4U4</accession>
<evidence type="ECO:0000313" key="10">
    <source>
        <dbReference type="Proteomes" id="UP000005239"/>
    </source>
</evidence>
<dbReference type="InterPro" id="IPR035985">
    <property type="entry name" value="Ubiquitin-activating_enz"/>
</dbReference>